<evidence type="ECO:0000313" key="1">
    <source>
        <dbReference type="EMBL" id="TLM97073.1"/>
    </source>
</evidence>
<dbReference type="OrthoDB" id="530515at2"/>
<evidence type="ECO:0000313" key="2">
    <source>
        <dbReference type="Proteomes" id="UP000305517"/>
    </source>
</evidence>
<proteinExistence type="predicted"/>
<dbReference type="AlphaFoldDB" id="A0A5R8WYG5"/>
<accession>A0A5R8WYG5</accession>
<sequence>MVNVTRQADMFVFDVQGLHKLWAFKSQLQIPAAHIRSARQDAEALGGWWKGWRMPGTHVPGLLTAGTYFKDGRRIFWDVHDEQQAVIIELEHEDYDQLIIEVRDPAAVVRLLNEGR</sequence>
<keyword evidence="2" id="KW-1185">Reference proteome</keyword>
<comment type="caution">
    <text evidence="1">The sequence shown here is derived from an EMBL/GenBank/DDBJ whole genome shotgun (WGS) entry which is preliminary data.</text>
</comment>
<dbReference type="EMBL" id="VAJM01000001">
    <property type="protein sequence ID" value="TLM97073.1"/>
    <property type="molecule type" value="Genomic_DNA"/>
</dbReference>
<name>A0A5R8WYG5_9BACT</name>
<dbReference type="Proteomes" id="UP000305517">
    <property type="component" value="Unassembled WGS sequence"/>
</dbReference>
<dbReference type="RefSeq" id="WP_138075315.1">
    <property type="nucleotide sequence ID" value="NZ_VAJM01000001.1"/>
</dbReference>
<protein>
    <recommendedName>
        <fullName evidence="3">Bacterial Pleckstrin homology domain-containing protein</fullName>
    </recommendedName>
</protein>
<organism evidence="1 2">
    <name type="scientific">Hymenobacter jeollabukensis</name>
    <dbReference type="NCBI Taxonomy" id="2025313"/>
    <lineage>
        <taxon>Bacteria</taxon>
        <taxon>Pseudomonadati</taxon>
        <taxon>Bacteroidota</taxon>
        <taxon>Cytophagia</taxon>
        <taxon>Cytophagales</taxon>
        <taxon>Hymenobacteraceae</taxon>
        <taxon>Hymenobacter</taxon>
    </lineage>
</organism>
<evidence type="ECO:0008006" key="3">
    <source>
        <dbReference type="Google" id="ProtNLM"/>
    </source>
</evidence>
<gene>
    <name evidence="1" type="ORF">FDY95_03520</name>
</gene>
<reference evidence="1 2" key="1">
    <citation type="submission" date="2019-05" db="EMBL/GenBank/DDBJ databases">
        <title>Hymenobacter edaphi sp. nov., isolated from abandoned arsenic-contaminated farmland soil.</title>
        <authorList>
            <person name="Nie L."/>
        </authorList>
    </citation>
    <scope>NUCLEOTIDE SEQUENCE [LARGE SCALE GENOMIC DNA]</scope>
    <source>
        <strain evidence="1 2">1-3-3-8</strain>
    </source>
</reference>